<name>A0ACC1LKH9_9FUNG</name>
<accession>A0ACC1LKH9</accession>
<keyword evidence="2" id="KW-1185">Reference proteome</keyword>
<dbReference type="Proteomes" id="UP001140096">
    <property type="component" value="Unassembled WGS sequence"/>
</dbReference>
<gene>
    <name evidence="1" type="ORF">H4S07_002830</name>
</gene>
<reference evidence="1" key="1">
    <citation type="submission" date="2022-07" db="EMBL/GenBank/DDBJ databases">
        <title>Phylogenomic reconstructions and comparative analyses of Kickxellomycotina fungi.</title>
        <authorList>
            <person name="Reynolds N.K."/>
            <person name="Stajich J.E."/>
            <person name="Barry K."/>
            <person name="Grigoriev I.V."/>
            <person name="Crous P."/>
            <person name="Smith M.E."/>
        </authorList>
    </citation>
    <scope>NUCLEOTIDE SEQUENCE</scope>
    <source>
        <strain evidence="1">CBS 102833</strain>
    </source>
</reference>
<dbReference type="EMBL" id="JANBUP010000787">
    <property type="protein sequence ID" value="KAJ2810162.1"/>
    <property type="molecule type" value="Genomic_DNA"/>
</dbReference>
<organism evidence="1 2">
    <name type="scientific">Coemansia furcata</name>
    <dbReference type="NCBI Taxonomy" id="417177"/>
    <lineage>
        <taxon>Eukaryota</taxon>
        <taxon>Fungi</taxon>
        <taxon>Fungi incertae sedis</taxon>
        <taxon>Zoopagomycota</taxon>
        <taxon>Kickxellomycotina</taxon>
        <taxon>Kickxellomycetes</taxon>
        <taxon>Kickxellales</taxon>
        <taxon>Kickxellaceae</taxon>
        <taxon>Coemansia</taxon>
    </lineage>
</organism>
<evidence type="ECO:0000313" key="2">
    <source>
        <dbReference type="Proteomes" id="UP001140096"/>
    </source>
</evidence>
<proteinExistence type="predicted"/>
<sequence>MYMEYSGTISTLDAYAKWKALDAPRNSAKFEKFVEKFKIFARMAKYPDDSPHVAMEFITRMPPALFQTILAQSNSKDVLALPALIAMASAHFRSLEVSLKEPMEIDAVEKTSLRGPTGLPHFSLVKHLCTFEQYTDRAKRNVCLGCEGDHQWRKCPQRKSSPKGRED</sequence>
<protein>
    <submittedName>
        <fullName evidence="1">Uncharacterized protein</fullName>
    </submittedName>
</protein>
<comment type="caution">
    <text evidence="1">The sequence shown here is derived from an EMBL/GenBank/DDBJ whole genome shotgun (WGS) entry which is preliminary data.</text>
</comment>
<evidence type="ECO:0000313" key="1">
    <source>
        <dbReference type="EMBL" id="KAJ2810162.1"/>
    </source>
</evidence>